<sequence>MKFRAIVSWSLFALAAAGAPALAAGPAIVIGQAIDLSGSNGSIGRDYVAGITTYFDSVNAKGGIKGRKIQYIVRDDRGEPAETARLVGELIRQDRAVHLLGGIGAESTEAVLAAPAFAQTRQVLFAPLADSFASPGGRVLFWRPGIEQELRFLLGYFEKLGIKTVGVAYQQSAQNSKTYRFVLTEMARRKMRLAGSANMSGSDAENARRVAALSKSGAKMVLTIADTTASSVFLKTFRKHDSTTFVAGTSLINLQTLSQIAGSKATAWTVFSQVVPNPEVAASPLQSEHIAMMRKFRDEPMSSMTLEGFAVAKTLARAIERDPVGYAGGPVKAIDLGGMSIVAGGQGGNLSQFVDIAMLKQSGGLMY</sequence>
<dbReference type="EMBL" id="PXWF02000245">
    <property type="protein sequence ID" value="PWF46110.1"/>
    <property type="molecule type" value="Genomic_DNA"/>
</dbReference>
<evidence type="ECO:0000256" key="1">
    <source>
        <dbReference type="ARBA" id="ARBA00010062"/>
    </source>
</evidence>
<evidence type="ECO:0000313" key="5">
    <source>
        <dbReference type="EMBL" id="PWF46110.1"/>
    </source>
</evidence>
<feature type="chain" id="PRO_5015688744" evidence="3">
    <location>
        <begin position="24"/>
        <end position="367"/>
    </location>
</feature>
<dbReference type="RefSeq" id="WP_106758461.1">
    <property type="nucleotide sequence ID" value="NZ_PXWF02000245.1"/>
</dbReference>
<keyword evidence="2 3" id="KW-0732">Signal</keyword>
<reference evidence="5 6" key="1">
    <citation type="submission" date="2018-04" db="EMBL/GenBank/DDBJ databases">
        <title>Massilia violaceinigra sp. nov., a novel purple-pigmented bacterium isolated from Tianshan glacier, Xinjiang, China.</title>
        <authorList>
            <person name="Wang H."/>
        </authorList>
    </citation>
    <scope>NUCLEOTIDE SEQUENCE [LARGE SCALE GENOMIC DNA]</scope>
    <source>
        <strain evidence="5 6">B448-2</strain>
    </source>
</reference>
<accession>A0A2U2HID4</accession>
<protein>
    <submittedName>
        <fullName evidence="5">Amino acid-binding protein</fullName>
    </submittedName>
</protein>
<dbReference type="Proteomes" id="UP000241421">
    <property type="component" value="Unassembled WGS sequence"/>
</dbReference>
<evidence type="ECO:0000259" key="4">
    <source>
        <dbReference type="Pfam" id="PF13458"/>
    </source>
</evidence>
<keyword evidence="6" id="KW-1185">Reference proteome</keyword>
<dbReference type="InterPro" id="IPR028082">
    <property type="entry name" value="Peripla_BP_I"/>
</dbReference>
<comment type="caution">
    <text evidence="5">The sequence shown here is derived from an EMBL/GenBank/DDBJ whole genome shotgun (WGS) entry which is preliminary data.</text>
</comment>
<name>A0A2U2HID4_9BURK</name>
<dbReference type="OrthoDB" id="9777352at2"/>
<feature type="domain" description="Leucine-binding protein" evidence="4">
    <location>
        <begin position="28"/>
        <end position="321"/>
    </location>
</feature>
<dbReference type="PANTHER" id="PTHR47235">
    <property type="entry name" value="BLR6548 PROTEIN"/>
    <property type="match status" value="1"/>
</dbReference>
<dbReference type="AlphaFoldDB" id="A0A2U2HID4"/>
<dbReference type="Gene3D" id="3.40.50.2300">
    <property type="match status" value="2"/>
</dbReference>
<organism evidence="5 6">
    <name type="scientific">Massilia glaciei</name>
    <dbReference type="NCBI Taxonomy" id="1524097"/>
    <lineage>
        <taxon>Bacteria</taxon>
        <taxon>Pseudomonadati</taxon>
        <taxon>Pseudomonadota</taxon>
        <taxon>Betaproteobacteria</taxon>
        <taxon>Burkholderiales</taxon>
        <taxon>Oxalobacteraceae</taxon>
        <taxon>Telluria group</taxon>
        <taxon>Massilia</taxon>
    </lineage>
</organism>
<dbReference type="PANTHER" id="PTHR47235:SF1">
    <property type="entry name" value="BLR6548 PROTEIN"/>
    <property type="match status" value="1"/>
</dbReference>
<dbReference type="Pfam" id="PF13458">
    <property type="entry name" value="Peripla_BP_6"/>
    <property type="match status" value="1"/>
</dbReference>
<evidence type="ECO:0000256" key="3">
    <source>
        <dbReference type="SAM" id="SignalP"/>
    </source>
</evidence>
<evidence type="ECO:0000313" key="6">
    <source>
        <dbReference type="Proteomes" id="UP000241421"/>
    </source>
</evidence>
<gene>
    <name evidence="5" type="ORF">C7C56_016465</name>
</gene>
<comment type="similarity">
    <text evidence="1">Belongs to the leucine-binding protein family.</text>
</comment>
<proteinExistence type="inferred from homology"/>
<dbReference type="SUPFAM" id="SSF53822">
    <property type="entry name" value="Periplasmic binding protein-like I"/>
    <property type="match status" value="1"/>
</dbReference>
<dbReference type="InterPro" id="IPR028081">
    <property type="entry name" value="Leu-bd"/>
</dbReference>
<feature type="signal peptide" evidence="3">
    <location>
        <begin position="1"/>
        <end position="23"/>
    </location>
</feature>
<evidence type="ECO:0000256" key="2">
    <source>
        <dbReference type="ARBA" id="ARBA00022729"/>
    </source>
</evidence>